<dbReference type="EMBL" id="GBRH01236868">
    <property type="protein sequence ID" value="JAD61027.1"/>
    <property type="molecule type" value="Transcribed_RNA"/>
</dbReference>
<keyword evidence="1" id="KW-1133">Transmembrane helix</keyword>
<organism evidence="2">
    <name type="scientific">Arundo donax</name>
    <name type="common">Giant reed</name>
    <name type="synonym">Donax arundinaceus</name>
    <dbReference type="NCBI Taxonomy" id="35708"/>
    <lineage>
        <taxon>Eukaryota</taxon>
        <taxon>Viridiplantae</taxon>
        <taxon>Streptophyta</taxon>
        <taxon>Embryophyta</taxon>
        <taxon>Tracheophyta</taxon>
        <taxon>Spermatophyta</taxon>
        <taxon>Magnoliopsida</taxon>
        <taxon>Liliopsida</taxon>
        <taxon>Poales</taxon>
        <taxon>Poaceae</taxon>
        <taxon>PACMAD clade</taxon>
        <taxon>Arundinoideae</taxon>
        <taxon>Arundineae</taxon>
        <taxon>Arundo</taxon>
    </lineage>
</organism>
<protein>
    <submittedName>
        <fullName evidence="2">Uncharacterized protein</fullName>
    </submittedName>
</protein>
<evidence type="ECO:0000256" key="1">
    <source>
        <dbReference type="SAM" id="Phobius"/>
    </source>
</evidence>
<proteinExistence type="predicted"/>
<name>A0A0A9BP20_ARUDO</name>
<reference evidence="2" key="2">
    <citation type="journal article" date="2015" name="Data Brief">
        <title>Shoot transcriptome of the giant reed, Arundo donax.</title>
        <authorList>
            <person name="Barrero R.A."/>
            <person name="Guerrero F.D."/>
            <person name="Moolhuijzen P."/>
            <person name="Goolsby J.A."/>
            <person name="Tidwell J."/>
            <person name="Bellgard S.E."/>
            <person name="Bellgard M.I."/>
        </authorList>
    </citation>
    <scope>NUCLEOTIDE SEQUENCE</scope>
    <source>
        <tissue evidence="2">Shoot tissue taken approximately 20 cm above the soil surface</tissue>
    </source>
</reference>
<reference evidence="2" key="1">
    <citation type="submission" date="2014-09" db="EMBL/GenBank/DDBJ databases">
        <authorList>
            <person name="Magalhaes I.L.F."/>
            <person name="Oliveira U."/>
            <person name="Santos F.R."/>
            <person name="Vidigal T.H.D.A."/>
            <person name="Brescovit A.D."/>
            <person name="Santos A.J."/>
        </authorList>
    </citation>
    <scope>NUCLEOTIDE SEQUENCE</scope>
    <source>
        <tissue evidence="2">Shoot tissue taken approximately 20 cm above the soil surface</tissue>
    </source>
</reference>
<sequence>MGHLPHHLTTKTSPCLTYKSEAKATKQVGTKTKWLLLSVLASSFTFFLETYWSSSRIPS</sequence>
<evidence type="ECO:0000313" key="2">
    <source>
        <dbReference type="EMBL" id="JAD61027.1"/>
    </source>
</evidence>
<keyword evidence="1" id="KW-0812">Transmembrane</keyword>
<dbReference type="AlphaFoldDB" id="A0A0A9BP20"/>
<keyword evidence="1" id="KW-0472">Membrane</keyword>
<feature type="transmembrane region" description="Helical" evidence="1">
    <location>
        <begin position="34"/>
        <end position="52"/>
    </location>
</feature>
<accession>A0A0A9BP20</accession>